<name>A0A9P9J1R9_9HYPO</name>
<reference evidence="1" key="1">
    <citation type="journal article" date="2021" name="Nat. Commun.">
        <title>Genetic determinants of endophytism in the Arabidopsis root mycobiome.</title>
        <authorList>
            <person name="Mesny F."/>
            <person name="Miyauchi S."/>
            <person name="Thiergart T."/>
            <person name="Pickel B."/>
            <person name="Atanasova L."/>
            <person name="Karlsson M."/>
            <person name="Huettel B."/>
            <person name="Barry K.W."/>
            <person name="Haridas S."/>
            <person name="Chen C."/>
            <person name="Bauer D."/>
            <person name="Andreopoulos W."/>
            <person name="Pangilinan J."/>
            <person name="LaButti K."/>
            <person name="Riley R."/>
            <person name="Lipzen A."/>
            <person name="Clum A."/>
            <person name="Drula E."/>
            <person name="Henrissat B."/>
            <person name="Kohler A."/>
            <person name="Grigoriev I.V."/>
            <person name="Martin F.M."/>
            <person name="Hacquard S."/>
        </authorList>
    </citation>
    <scope>NUCLEOTIDE SEQUENCE</scope>
    <source>
        <strain evidence="1">MPI-CAGE-AT-0021</strain>
    </source>
</reference>
<organism evidence="1 2">
    <name type="scientific">Dactylonectria estremocensis</name>
    <dbReference type="NCBI Taxonomy" id="1079267"/>
    <lineage>
        <taxon>Eukaryota</taxon>
        <taxon>Fungi</taxon>
        <taxon>Dikarya</taxon>
        <taxon>Ascomycota</taxon>
        <taxon>Pezizomycotina</taxon>
        <taxon>Sordariomycetes</taxon>
        <taxon>Hypocreomycetidae</taxon>
        <taxon>Hypocreales</taxon>
        <taxon>Nectriaceae</taxon>
        <taxon>Dactylonectria</taxon>
    </lineage>
</organism>
<keyword evidence="2" id="KW-1185">Reference proteome</keyword>
<proteinExistence type="predicted"/>
<dbReference type="OrthoDB" id="5311240at2759"/>
<accession>A0A9P9J1R9</accession>
<comment type="caution">
    <text evidence="1">The sequence shown here is derived from an EMBL/GenBank/DDBJ whole genome shotgun (WGS) entry which is preliminary data.</text>
</comment>
<dbReference type="EMBL" id="JAGMUU010000009">
    <property type="protein sequence ID" value="KAH7145607.1"/>
    <property type="molecule type" value="Genomic_DNA"/>
</dbReference>
<sequence>MSTDWPAQIPSPLDPDAQTNWQFVKGLIDAASYDNVQVQVMVACWEVGARFAIAPETTRRVMHDMISTPEPVTLDWLKASVGFFSKDCAVQLSMNAAGIRFLALAAALVTTIGPYPGAQVLDIELKRTRLKLTEIPPLPRVKDLLVALVPRSERCNFTDIIFGYQQLVGGALGIKAPPPQSGRYSALPSIEEKRQEGLLSGTPSPEAIAGLIDVLRQVARLGDSTVIGATIRIGGSAPWILAFVEWCLGVSASIYVEGRREPVLEQEDAMFSVKAIISNRNNSAMEPLEAIIHHHHQIEDITQLLGPVDQKPLRFMVGIEGYANWLLHDLGFQRYKDSDFNTRVKVMLLEVLSHAVPQILSMRCGKFGRLSQNRSSVRWVRTISDPVEDFAVSPLPAMHTIAIACSKFLNLNKTTNFLTLREGETVSGLPLVLLHLQVLKDSCSCEDCCPSPSQLHVSREWCLQEAFFRSLAFLILDILAFSLLDHPTSLRLFTSRNRLRGDGIIDEVSAVLQSGTDEEIDDEEIDDEEIDDEEIDDEEIDGEEIDGEEIDGEGIYKERIEAIDILEWARSLVGHGDIDDEYRNLIMTSKRGQVIYPLLLETLRVESHGYLRLCVLPGTLRCDGLVYDIVSCPESDTTMREHHEHPDLSHFIEVTEPKDLLPTFEVLWSAETQDNEEIELYLMMRDSKRPSFRIKSDPLLLLSHLSDTLLLDECPHNRQAKLSQPDRFCRYTAPWHDHYDANNSTSSVDVVAMASSDMLRIFALSCTNEPRVLRGNACLDCCLRACRRVPSPIHVLIL</sequence>
<protein>
    <submittedName>
        <fullName evidence="1">Uncharacterized protein</fullName>
    </submittedName>
</protein>
<gene>
    <name evidence="1" type="ORF">B0J13DRAFT_607239</name>
</gene>
<evidence type="ECO:0000313" key="2">
    <source>
        <dbReference type="Proteomes" id="UP000717696"/>
    </source>
</evidence>
<dbReference type="Proteomes" id="UP000717696">
    <property type="component" value="Unassembled WGS sequence"/>
</dbReference>
<evidence type="ECO:0000313" key="1">
    <source>
        <dbReference type="EMBL" id="KAH7145607.1"/>
    </source>
</evidence>
<dbReference type="AlphaFoldDB" id="A0A9P9J1R9"/>